<dbReference type="SUPFAM" id="SSF53850">
    <property type="entry name" value="Periplasmic binding protein-like II"/>
    <property type="match status" value="1"/>
</dbReference>
<evidence type="ECO:0000256" key="2">
    <source>
        <dbReference type="ARBA" id="ARBA00023015"/>
    </source>
</evidence>
<proteinExistence type="inferred from homology"/>
<organism evidence="6 7">
    <name type="scientific">Bacillus bingmayongensis</name>
    <dbReference type="NCBI Taxonomy" id="1150157"/>
    <lineage>
        <taxon>Bacteria</taxon>
        <taxon>Bacillati</taxon>
        <taxon>Bacillota</taxon>
        <taxon>Bacilli</taxon>
        <taxon>Bacillales</taxon>
        <taxon>Bacillaceae</taxon>
        <taxon>Bacillus</taxon>
    </lineage>
</organism>
<dbReference type="RefSeq" id="WP_374219876.1">
    <property type="nucleotide sequence ID" value="NZ_JAXOVW010000218.1"/>
</dbReference>
<keyword evidence="2" id="KW-0805">Transcription regulation</keyword>
<dbReference type="PANTHER" id="PTHR30126:SF40">
    <property type="entry name" value="HTH-TYPE TRANSCRIPTIONAL REGULATOR GLTR"/>
    <property type="match status" value="1"/>
</dbReference>
<evidence type="ECO:0000256" key="3">
    <source>
        <dbReference type="ARBA" id="ARBA00023125"/>
    </source>
</evidence>
<feature type="domain" description="LysR substrate-binding" evidence="5">
    <location>
        <begin position="17"/>
        <end position="218"/>
    </location>
</feature>
<dbReference type="Proteomes" id="UP001291930">
    <property type="component" value="Unassembled WGS sequence"/>
</dbReference>
<keyword evidence="7" id="KW-1185">Reference proteome</keyword>
<dbReference type="EMBL" id="JAXOVW010000218">
    <property type="protein sequence ID" value="MDZ5610712.1"/>
    <property type="molecule type" value="Genomic_DNA"/>
</dbReference>
<reference evidence="7" key="1">
    <citation type="submission" date="2023-11" db="EMBL/GenBank/DDBJ databases">
        <title>Genome Sequence of Bacillus pseudomycoides stain BUPM19.</title>
        <authorList>
            <person name="Farhat A."/>
        </authorList>
    </citation>
    <scope>NUCLEOTIDE SEQUENCE [LARGE SCALE GENOMIC DNA]</scope>
    <source>
        <strain evidence="7">BUPM19</strain>
    </source>
</reference>
<evidence type="ECO:0000313" key="6">
    <source>
        <dbReference type="EMBL" id="MDZ5610712.1"/>
    </source>
</evidence>
<evidence type="ECO:0000259" key="5">
    <source>
        <dbReference type="Pfam" id="PF03466"/>
    </source>
</evidence>
<comment type="caution">
    <text evidence="6">The sequence shown here is derived from an EMBL/GenBank/DDBJ whole genome shotgun (WGS) entry which is preliminary data.</text>
</comment>
<evidence type="ECO:0000256" key="1">
    <source>
        <dbReference type="ARBA" id="ARBA00009437"/>
    </source>
</evidence>
<keyword evidence="3" id="KW-0238">DNA-binding</keyword>
<keyword evidence="4" id="KW-0804">Transcription</keyword>
<evidence type="ECO:0000313" key="7">
    <source>
        <dbReference type="Proteomes" id="UP001291930"/>
    </source>
</evidence>
<name>A0ABU5K4P8_9BACI</name>
<dbReference type="InterPro" id="IPR005119">
    <property type="entry name" value="LysR_subst-bd"/>
</dbReference>
<dbReference type="Gene3D" id="3.40.190.290">
    <property type="match status" value="1"/>
</dbReference>
<protein>
    <submittedName>
        <fullName evidence="6">LysR substrate-binding domain-containing protein</fullName>
    </submittedName>
</protein>
<dbReference type="PANTHER" id="PTHR30126">
    <property type="entry name" value="HTH-TYPE TRANSCRIPTIONAL REGULATOR"/>
    <property type="match status" value="1"/>
</dbReference>
<accession>A0ABU5K4P8</accession>
<gene>
    <name evidence="6" type="ORF">U2I54_27905</name>
</gene>
<comment type="similarity">
    <text evidence="1">Belongs to the LysR transcriptional regulatory family.</text>
</comment>
<evidence type="ECO:0000256" key="4">
    <source>
        <dbReference type="ARBA" id="ARBA00023163"/>
    </source>
</evidence>
<sequence>MLEEQIEVMIEDHCNYPNGKLRISGNYLATSVLIPMWASLFKQKHSEIEVHISTVNSKEALENLKNFESDIAIFGSEDVIKKNFDSLDCIELYRDKFEFVVATTHKYANQEIEIAEIMKEPFIMREEGSTTRKKLDKLCEIHEVETPKIELQFNGLNETIRAVIAGYGVSFVSSLVASQFIKRGELAKVNVRGVNFTNNIILCSHKKTYIEEYIQNFILIAVNNKKDILEAP</sequence>
<dbReference type="Pfam" id="PF03466">
    <property type="entry name" value="LysR_substrate"/>
    <property type="match status" value="1"/>
</dbReference>